<reference evidence="1 2" key="1">
    <citation type="submission" date="2024-03" db="EMBL/GenBank/DDBJ databases">
        <title>Aureococcus anophagefferens CCMP1851 and Kratosvirus quantuckense: Draft genome of a second virus-susceptible host strain in the model system.</title>
        <authorList>
            <person name="Chase E."/>
            <person name="Truchon A.R."/>
            <person name="Schepens W."/>
            <person name="Wilhelm S.W."/>
        </authorList>
    </citation>
    <scope>NUCLEOTIDE SEQUENCE [LARGE SCALE GENOMIC DNA]</scope>
    <source>
        <strain evidence="1 2">CCMP1851</strain>
    </source>
</reference>
<proteinExistence type="predicted"/>
<name>A0ABR1FIX0_AURAN</name>
<evidence type="ECO:0000313" key="1">
    <source>
        <dbReference type="EMBL" id="KAK7231720.1"/>
    </source>
</evidence>
<evidence type="ECO:0000313" key="2">
    <source>
        <dbReference type="Proteomes" id="UP001363151"/>
    </source>
</evidence>
<dbReference type="Proteomes" id="UP001363151">
    <property type="component" value="Unassembled WGS sequence"/>
</dbReference>
<accession>A0ABR1FIX0</accession>
<organism evidence="1 2">
    <name type="scientific">Aureococcus anophagefferens</name>
    <name type="common">Harmful bloom alga</name>
    <dbReference type="NCBI Taxonomy" id="44056"/>
    <lineage>
        <taxon>Eukaryota</taxon>
        <taxon>Sar</taxon>
        <taxon>Stramenopiles</taxon>
        <taxon>Ochrophyta</taxon>
        <taxon>Pelagophyceae</taxon>
        <taxon>Pelagomonadales</taxon>
        <taxon>Pelagomonadaceae</taxon>
        <taxon>Aureococcus</taxon>
    </lineage>
</organism>
<comment type="caution">
    <text evidence="1">The sequence shown here is derived from an EMBL/GenBank/DDBJ whole genome shotgun (WGS) entry which is preliminary data.</text>
</comment>
<keyword evidence="2" id="KW-1185">Reference proteome</keyword>
<protein>
    <submittedName>
        <fullName evidence="1">Uncharacterized protein</fullName>
    </submittedName>
</protein>
<gene>
    <name evidence="1" type="ORF">SO694_00123090</name>
</gene>
<dbReference type="EMBL" id="JBBJCI010000375">
    <property type="protein sequence ID" value="KAK7231720.1"/>
    <property type="molecule type" value="Genomic_DNA"/>
</dbReference>
<sequence length="229" mass="23403">MGPPLSALRRRGVFGAKIFSGADGVDPDASRDVALDGVFIHAWDDAVAVKTTSRAPFAAGNATFLFDCKNDDIAAGGVEVAGLDVDWGARWAAPGSARAPLGDASRRRPRPADAARVASWKLMLADGAAVELTFASPGDLEASRLALLVGGFTLGAAAGRCGRREALDAENASKAAAGAPPPATSACGNCGKGDAAAFRAPAARTSASRVQRERARGKLVLDLTDDFDL</sequence>